<organism evidence="2 3">
    <name type="scientific">Basidiobolus ranarum</name>
    <dbReference type="NCBI Taxonomy" id="34480"/>
    <lineage>
        <taxon>Eukaryota</taxon>
        <taxon>Fungi</taxon>
        <taxon>Fungi incertae sedis</taxon>
        <taxon>Zoopagomycota</taxon>
        <taxon>Entomophthoromycotina</taxon>
        <taxon>Basidiobolomycetes</taxon>
        <taxon>Basidiobolales</taxon>
        <taxon>Basidiobolaceae</taxon>
        <taxon>Basidiobolus</taxon>
    </lineage>
</organism>
<sequence>MMYPRFNFLLFVLFVFMLLCLTTISETAPVPMYATGFSGEQWSELLRRDFDWTFEDILF</sequence>
<reference evidence="2 3" key="1">
    <citation type="submission" date="2023-04" db="EMBL/GenBank/DDBJ databases">
        <title>Genome of Basidiobolus ranarum AG-B5.</title>
        <authorList>
            <person name="Stajich J.E."/>
            <person name="Carter-House D."/>
            <person name="Gryganskyi A."/>
        </authorList>
    </citation>
    <scope>NUCLEOTIDE SEQUENCE [LARGE SCALE GENOMIC DNA]</scope>
    <source>
        <strain evidence="2 3">AG-B5</strain>
    </source>
</reference>
<dbReference type="Proteomes" id="UP001479436">
    <property type="component" value="Unassembled WGS sequence"/>
</dbReference>
<evidence type="ECO:0000313" key="2">
    <source>
        <dbReference type="EMBL" id="KAK9687373.1"/>
    </source>
</evidence>
<feature type="chain" id="PRO_5046855310" evidence="1">
    <location>
        <begin position="28"/>
        <end position="59"/>
    </location>
</feature>
<gene>
    <name evidence="2" type="ORF">K7432_014823</name>
</gene>
<keyword evidence="1" id="KW-0732">Signal</keyword>
<dbReference type="EMBL" id="JASJQH010008672">
    <property type="protein sequence ID" value="KAK9687373.1"/>
    <property type="molecule type" value="Genomic_DNA"/>
</dbReference>
<comment type="caution">
    <text evidence="2">The sequence shown here is derived from an EMBL/GenBank/DDBJ whole genome shotgun (WGS) entry which is preliminary data.</text>
</comment>
<keyword evidence="3" id="KW-1185">Reference proteome</keyword>
<proteinExistence type="predicted"/>
<feature type="signal peptide" evidence="1">
    <location>
        <begin position="1"/>
        <end position="27"/>
    </location>
</feature>
<name>A0ABR2VPT7_9FUNG</name>
<evidence type="ECO:0000313" key="3">
    <source>
        <dbReference type="Proteomes" id="UP001479436"/>
    </source>
</evidence>
<evidence type="ECO:0000256" key="1">
    <source>
        <dbReference type="SAM" id="SignalP"/>
    </source>
</evidence>
<accession>A0ABR2VPT7</accession>
<protein>
    <submittedName>
        <fullName evidence="2">Uncharacterized protein</fullName>
    </submittedName>
</protein>